<dbReference type="Pfam" id="PF14020">
    <property type="entry name" value="DUF4236"/>
    <property type="match status" value="1"/>
</dbReference>
<evidence type="ECO:0000259" key="5">
    <source>
        <dbReference type="Pfam" id="PF14020"/>
    </source>
</evidence>
<feature type="compositionally biased region" description="Polar residues" evidence="3">
    <location>
        <begin position="290"/>
        <end position="311"/>
    </location>
</feature>
<proteinExistence type="predicted"/>
<dbReference type="Pfam" id="PF01473">
    <property type="entry name" value="Choline_bind_1"/>
    <property type="match status" value="1"/>
</dbReference>
<dbReference type="SUPFAM" id="SSF69360">
    <property type="entry name" value="Cell wall binding repeat"/>
    <property type="match status" value="1"/>
</dbReference>
<dbReference type="RefSeq" id="WP_003414514.1">
    <property type="nucleotide sequence ID" value="NZ_ACOM01000005.1"/>
</dbReference>
<feature type="repeat" description="Cell wall-binding" evidence="2">
    <location>
        <begin position="199"/>
        <end position="218"/>
    </location>
</feature>
<feature type="region of interest" description="Disordered" evidence="3">
    <location>
        <begin position="281"/>
        <end position="316"/>
    </location>
</feature>
<feature type="transmembrane region" description="Helical" evidence="4">
    <location>
        <begin position="96"/>
        <end position="115"/>
    </location>
</feature>
<evidence type="ECO:0000256" key="2">
    <source>
        <dbReference type="PROSITE-ProRule" id="PRU00591"/>
    </source>
</evidence>
<keyword evidence="7" id="KW-1185">Reference proteome</keyword>
<dbReference type="Proteomes" id="UP000003081">
    <property type="component" value="Unassembled WGS sequence"/>
</dbReference>
<feature type="compositionally biased region" description="Polar residues" evidence="3">
    <location>
        <begin position="338"/>
        <end position="352"/>
    </location>
</feature>
<dbReference type="HOGENOM" id="CLU_764412_0_0_9"/>
<feature type="region of interest" description="Disordered" evidence="3">
    <location>
        <begin position="338"/>
        <end position="362"/>
    </location>
</feature>
<organism evidence="6 7">
    <name type="scientific">Clostridium butyricum E4 str. BoNT E BL5262</name>
    <dbReference type="NCBI Taxonomy" id="632245"/>
    <lineage>
        <taxon>Bacteria</taxon>
        <taxon>Bacillati</taxon>
        <taxon>Bacillota</taxon>
        <taxon>Clostridia</taxon>
        <taxon>Eubacteriales</taxon>
        <taxon>Clostridiaceae</taxon>
        <taxon>Clostridium</taxon>
    </lineage>
</organism>
<feature type="domain" description="DUF4236" evidence="5">
    <location>
        <begin position="3"/>
        <end position="55"/>
    </location>
</feature>
<feature type="repeat" description="Cell wall-binding" evidence="2">
    <location>
        <begin position="239"/>
        <end position="258"/>
    </location>
</feature>
<accession>C4II68</accession>
<evidence type="ECO:0000256" key="1">
    <source>
        <dbReference type="ARBA" id="ARBA00022737"/>
    </source>
</evidence>
<feature type="repeat" description="Cell wall-binding" evidence="2">
    <location>
        <begin position="219"/>
        <end position="238"/>
    </location>
</feature>
<evidence type="ECO:0000256" key="3">
    <source>
        <dbReference type="SAM" id="MobiDB-lite"/>
    </source>
</evidence>
<evidence type="ECO:0000313" key="6">
    <source>
        <dbReference type="EMBL" id="EEP53364.1"/>
    </source>
</evidence>
<gene>
    <name evidence="6" type="ORF">CLP_2952</name>
</gene>
<dbReference type="InterPro" id="IPR018337">
    <property type="entry name" value="Cell_wall/Cho-bd_repeat"/>
</dbReference>
<dbReference type="InterPro" id="IPR025330">
    <property type="entry name" value="DUF4236"/>
</dbReference>
<keyword evidence="1" id="KW-0677">Repeat</keyword>
<dbReference type="AlphaFoldDB" id="C4II68"/>
<dbReference type="Pfam" id="PF19127">
    <property type="entry name" value="Choline_bind_3"/>
    <property type="match status" value="1"/>
</dbReference>
<dbReference type="Gene3D" id="2.10.270.10">
    <property type="entry name" value="Cholin Binding"/>
    <property type="match status" value="2"/>
</dbReference>
<reference evidence="6 7" key="1">
    <citation type="submission" date="2009-08" db="EMBL/GenBank/DDBJ databases">
        <authorList>
            <person name="Shrivastava S."/>
            <person name="Brinkac L.B."/>
            <person name="Brown J.L."/>
            <person name="Bruce D.B."/>
            <person name="Detter C."/>
            <person name="Green L.D."/>
            <person name="Munk C.A."/>
            <person name="Rogers Y.C."/>
            <person name="Tapia R."/>
            <person name="Sims D.R."/>
            <person name="Smith L.A."/>
            <person name="Smith T.J."/>
            <person name="Sutton G."/>
            <person name="Brettin T."/>
        </authorList>
    </citation>
    <scope>NUCLEOTIDE SEQUENCE [LARGE SCALE GENOMIC DNA]</scope>
    <source>
        <strain evidence="7">E4 str. BoNT E BL5262</strain>
    </source>
</reference>
<keyword evidence="4" id="KW-0472">Membrane</keyword>
<comment type="caution">
    <text evidence="6">The sequence shown here is derived from an EMBL/GenBank/DDBJ whole genome shotgun (WGS) entry which is preliminary data.</text>
</comment>
<protein>
    <submittedName>
        <fullName evidence="6">Cell wall binding repeat domain protein</fullName>
    </submittedName>
</protein>
<evidence type="ECO:0000256" key="4">
    <source>
        <dbReference type="SAM" id="Phobius"/>
    </source>
</evidence>
<name>C4II68_CLOBU</name>
<dbReference type="eggNOG" id="COG5263">
    <property type="taxonomic scope" value="Bacteria"/>
</dbReference>
<dbReference type="PROSITE" id="PS51170">
    <property type="entry name" value="CW"/>
    <property type="match status" value="4"/>
</dbReference>
<sequence>MGFRFRKSKNFGPFRVNVSKSGIGWSVGTKSARYTKRADGKTQTTLNIPGTGISYVDVHGSNNKNSKSEYSALQNNNLISNGNNNNKKDPFFKRKWFMWVMMFTIPPIGLILMWLYSEYKILPKVLLTLFFGFISIRAYSGLGTQENSVTSTNQNVAVQDQQDSSIDNSNTEIVEAPKLIGWQNINNKTYYYDDNGTPKTGWVEENGKYYYCDSSGVMKTGWIQDKNNYYYCSSNGSMQTGWVQDNNNWYYLNTDGTMAKNITKDGYTINSTGVATKEIIQSETADDSKPNSSTSTYKSANSNSSGTTTYDPASGEKTVYWTSGGKSYHYRQNCPTLSRSKNIQSGSASNCPKTDPCDKCAK</sequence>
<keyword evidence="4" id="KW-1133">Transmembrane helix</keyword>
<feature type="repeat" description="Cell wall-binding" evidence="2">
    <location>
        <begin position="179"/>
        <end position="198"/>
    </location>
</feature>
<evidence type="ECO:0000313" key="7">
    <source>
        <dbReference type="Proteomes" id="UP000003081"/>
    </source>
</evidence>
<dbReference type="EMBL" id="ACOM01000005">
    <property type="protein sequence ID" value="EEP53364.1"/>
    <property type="molecule type" value="Genomic_DNA"/>
</dbReference>
<keyword evidence="4" id="KW-0812">Transmembrane</keyword>